<name>A0A3N0CIV3_9ACTN</name>
<dbReference type="InterPro" id="IPR000157">
    <property type="entry name" value="TIR_dom"/>
</dbReference>
<organism evidence="2 3">
    <name type="scientific">Nocardioides marmoriginsengisoli</name>
    <dbReference type="NCBI Taxonomy" id="661483"/>
    <lineage>
        <taxon>Bacteria</taxon>
        <taxon>Bacillati</taxon>
        <taxon>Actinomycetota</taxon>
        <taxon>Actinomycetes</taxon>
        <taxon>Propionibacteriales</taxon>
        <taxon>Nocardioidaceae</taxon>
        <taxon>Nocardioides</taxon>
    </lineage>
</organism>
<reference evidence="2 3" key="1">
    <citation type="submission" date="2018-11" db="EMBL/GenBank/DDBJ databases">
        <authorList>
            <person name="Li F."/>
        </authorList>
    </citation>
    <scope>NUCLEOTIDE SEQUENCE [LARGE SCALE GENOMIC DNA]</scope>
    <source>
        <strain evidence="2 3">Gsoil 097</strain>
    </source>
</reference>
<feature type="domain" description="TIR" evidence="1">
    <location>
        <begin position="11"/>
        <end position="183"/>
    </location>
</feature>
<protein>
    <submittedName>
        <fullName evidence="2">TIR domain-containing protein</fullName>
    </submittedName>
</protein>
<evidence type="ECO:0000259" key="1">
    <source>
        <dbReference type="SMART" id="SM00255"/>
    </source>
</evidence>
<sequence>MSVRNADDDFEYDVALSFAGEQREYVAAVATELRFAGLSVFYDEFEIVRLWGKDLSEHLDYVYNRAARFCVIFASSQYAEKAWTTHERRSAQARALESSSEYILPARFDSTAIPGLRSTVQYVDLAEVEPTGLANMIAQKVGRKQRKNFVPPVPDLLWEELGLTQRWQMDAAARIARSLVASLNRFTTDELHAVTAVFVDGCKHKLPENIHVQAEVISRELNQPIAEVMNTLGGLRPFGVQVELREMSDPDAHPGEASVNLRWGPRAWPSEEDWESPDAEERDDFYQTQTLPVLLAMFERMRVDGGCLICHPEMLDRLDFSGLSSELAR</sequence>
<dbReference type="SMART" id="SM00255">
    <property type="entry name" value="TIR"/>
    <property type="match status" value="1"/>
</dbReference>
<dbReference type="EMBL" id="RJSE01000007">
    <property type="protein sequence ID" value="RNL63201.1"/>
    <property type="molecule type" value="Genomic_DNA"/>
</dbReference>
<gene>
    <name evidence="2" type="ORF">EFK50_16005</name>
</gene>
<dbReference type="InterPro" id="IPR035897">
    <property type="entry name" value="Toll_tir_struct_dom_sf"/>
</dbReference>
<keyword evidence="3" id="KW-1185">Reference proteome</keyword>
<evidence type="ECO:0000313" key="2">
    <source>
        <dbReference type="EMBL" id="RNL63201.1"/>
    </source>
</evidence>
<comment type="caution">
    <text evidence="2">The sequence shown here is derived from an EMBL/GenBank/DDBJ whole genome shotgun (WGS) entry which is preliminary data.</text>
</comment>
<dbReference type="AlphaFoldDB" id="A0A3N0CIV3"/>
<accession>A0A3N0CIV3</accession>
<dbReference type="GO" id="GO:0007165">
    <property type="term" value="P:signal transduction"/>
    <property type="evidence" value="ECO:0007669"/>
    <property type="project" value="InterPro"/>
</dbReference>
<proteinExistence type="predicted"/>
<dbReference type="Gene3D" id="3.40.50.10140">
    <property type="entry name" value="Toll/interleukin-1 receptor homology (TIR) domain"/>
    <property type="match status" value="1"/>
</dbReference>
<dbReference type="OrthoDB" id="3838036at2"/>
<dbReference type="Proteomes" id="UP000267128">
    <property type="component" value="Unassembled WGS sequence"/>
</dbReference>
<dbReference type="Pfam" id="PF13676">
    <property type="entry name" value="TIR_2"/>
    <property type="match status" value="1"/>
</dbReference>
<evidence type="ECO:0000313" key="3">
    <source>
        <dbReference type="Proteomes" id="UP000267128"/>
    </source>
</evidence>
<dbReference type="SUPFAM" id="SSF52200">
    <property type="entry name" value="Toll/Interleukin receptor TIR domain"/>
    <property type="match status" value="1"/>
</dbReference>